<name>A0A146KR87_LYGHE</name>
<dbReference type="Pfam" id="PF00850">
    <property type="entry name" value="Hist_deacetyl"/>
    <property type="match status" value="1"/>
</dbReference>
<evidence type="ECO:0000259" key="2">
    <source>
        <dbReference type="Pfam" id="PF00850"/>
    </source>
</evidence>
<dbReference type="Gene3D" id="3.40.800.20">
    <property type="entry name" value="Histone deacetylase domain"/>
    <property type="match status" value="1"/>
</dbReference>
<evidence type="ECO:0000256" key="1">
    <source>
        <dbReference type="ARBA" id="ARBA00048287"/>
    </source>
</evidence>
<evidence type="ECO:0000313" key="3">
    <source>
        <dbReference type="EMBL" id="JAP99000.1"/>
    </source>
</evidence>
<dbReference type="InterPro" id="IPR023801">
    <property type="entry name" value="His_deacetylse_dom"/>
</dbReference>
<sequence>MAPPAVVGVFFDIRTALHQANYCHIESPNRVLSMWSTVTNYEPAVLCLDPDGSSLYTTEQLCAWLVSSGDCDTIRNLYINSLQLHADVDTTAAAAATVQDHPPQFLLTLQPSNLPSAKVCVDLDIPLNSLWSSVVLPVLKRIHSTQLIVALCAQFFATFPDSEVDSETEDDRTVYPGTCMVQHSQDTFINRYTYISVFYSLRGIVYTLHALMVQRIINVGIMLIRPPGHHTSRSVVDGCCLFNTVSFTAQLALHIYPH</sequence>
<protein>
    <recommendedName>
        <fullName evidence="2">Histone deacetylase domain-containing protein</fullName>
    </recommendedName>
</protein>
<dbReference type="AlphaFoldDB" id="A0A146KR87"/>
<accession>A0A146KR87</accession>
<organism evidence="3">
    <name type="scientific">Lygus hesperus</name>
    <name type="common">Western plant bug</name>
    <dbReference type="NCBI Taxonomy" id="30085"/>
    <lineage>
        <taxon>Eukaryota</taxon>
        <taxon>Metazoa</taxon>
        <taxon>Ecdysozoa</taxon>
        <taxon>Arthropoda</taxon>
        <taxon>Hexapoda</taxon>
        <taxon>Insecta</taxon>
        <taxon>Pterygota</taxon>
        <taxon>Neoptera</taxon>
        <taxon>Paraneoptera</taxon>
        <taxon>Hemiptera</taxon>
        <taxon>Heteroptera</taxon>
        <taxon>Panheteroptera</taxon>
        <taxon>Cimicomorpha</taxon>
        <taxon>Miridae</taxon>
        <taxon>Mirini</taxon>
        <taxon>Lygus</taxon>
    </lineage>
</organism>
<dbReference type="GO" id="GO:0141221">
    <property type="term" value="F:histone deacetylase activity, hydrolytic mechanism"/>
    <property type="evidence" value="ECO:0007669"/>
    <property type="project" value="UniProtKB-EC"/>
</dbReference>
<feature type="domain" description="Histone deacetylase" evidence="2">
    <location>
        <begin position="140"/>
        <end position="252"/>
    </location>
</feature>
<dbReference type="SUPFAM" id="SSF52768">
    <property type="entry name" value="Arginase/deacetylase"/>
    <property type="match status" value="1"/>
</dbReference>
<comment type="catalytic activity">
    <reaction evidence="1">
        <text>N(6)-acetyl-L-lysyl-[histone] + H2O = L-lysyl-[histone] + acetate</text>
        <dbReference type="Rhea" id="RHEA:58196"/>
        <dbReference type="Rhea" id="RHEA-COMP:9845"/>
        <dbReference type="Rhea" id="RHEA-COMP:11338"/>
        <dbReference type="ChEBI" id="CHEBI:15377"/>
        <dbReference type="ChEBI" id="CHEBI:29969"/>
        <dbReference type="ChEBI" id="CHEBI:30089"/>
        <dbReference type="ChEBI" id="CHEBI:61930"/>
        <dbReference type="EC" id="3.5.1.98"/>
    </reaction>
</comment>
<dbReference type="EMBL" id="GDHC01019628">
    <property type="protein sequence ID" value="JAP99000.1"/>
    <property type="molecule type" value="Transcribed_RNA"/>
</dbReference>
<proteinExistence type="predicted"/>
<dbReference type="EMBL" id="GDHC01012966">
    <property type="protein sequence ID" value="JAQ05663.1"/>
    <property type="molecule type" value="Transcribed_RNA"/>
</dbReference>
<reference evidence="3" key="1">
    <citation type="journal article" date="2016" name="Gigascience">
        <title>De novo construction of an expanded transcriptome assembly for the western tarnished plant bug, Lygus hesperus.</title>
        <authorList>
            <person name="Tassone E.E."/>
            <person name="Geib S.M."/>
            <person name="Hall B."/>
            <person name="Fabrick J.A."/>
            <person name="Brent C.S."/>
            <person name="Hull J.J."/>
        </authorList>
    </citation>
    <scope>NUCLEOTIDE SEQUENCE</scope>
</reference>
<gene>
    <name evidence="4" type="ORF">g.28073</name>
    <name evidence="3" type="ORF">g.28076</name>
</gene>
<dbReference type="InterPro" id="IPR023696">
    <property type="entry name" value="Ureohydrolase_dom_sf"/>
</dbReference>
<dbReference type="InterPro" id="IPR037138">
    <property type="entry name" value="His_deacetylse_dom_sf"/>
</dbReference>
<evidence type="ECO:0000313" key="4">
    <source>
        <dbReference type="EMBL" id="JAQ05663.1"/>
    </source>
</evidence>